<evidence type="ECO:0000313" key="2">
    <source>
        <dbReference type="Proteomes" id="UP000249218"/>
    </source>
</evidence>
<keyword evidence="2" id="KW-1185">Reference proteome</keyword>
<proteinExistence type="predicted"/>
<organism evidence="1 2">
    <name type="scientific">Helicoverpa armigera</name>
    <name type="common">Cotton bollworm</name>
    <name type="synonym">Heliothis armigera</name>
    <dbReference type="NCBI Taxonomy" id="29058"/>
    <lineage>
        <taxon>Eukaryota</taxon>
        <taxon>Metazoa</taxon>
        <taxon>Ecdysozoa</taxon>
        <taxon>Arthropoda</taxon>
        <taxon>Hexapoda</taxon>
        <taxon>Insecta</taxon>
        <taxon>Pterygota</taxon>
        <taxon>Neoptera</taxon>
        <taxon>Endopterygota</taxon>
        <taxon>Lepidoptera</taxon>
        <taxon>Glossata</taxon>
        <taxon>Ditrysia</taxon>
        <taxon>Noctuoidea</taxon>
        <taxon>Noctuidae</taxon>
        <taxon>Heliothinae</taxon>
        <taxon>Helicoverpa</taxon>
    </lineage>
</organism>
<sequence>MTSLLPIILSGDNLGQRHRHLNSLVNKAVDSGVSFQDIEYLPEQGPVDRLFKIDFAGKLKHVEYIIRNLKDDDMLFVSRALKSSWLLNSREIINPKYLEDVLFPEMISPAVTKMRHWISLNLRDQAACQEFYQHYKEKEFRFAIKFLGHCQKGFILEEVPKILAKLSSHDFKVLCEKYPQVAKIYFDSLTTDEEVRSCYLQQENAFYNSVKCVLKSDSDMFLDIMEKYFNVNTFPRFSPLETDYILRYHKNRFTSKLELYVAHFLHIPTLAARLTVEECQEVVIQLARAKYLQHWFEYKVVEPFVKRLSPDKRAVFKKRVFVEKDIGKCVEEWPYATPKPPPPNDSNPHLFDEEKCEPIYGLEMEDFRYMLKKRKFCRYEGSRIATSVKTDLDRLFDEFRFIGFERALHDLGQRLVLAGSSERRRDIFLVLVSKSGGRNDAVAALLKLALRHQNEPPHIRASILRSLVKRANVWRLPADVWQNFLDFGHGLGFDGAPAEAECTEGLHAVVIRHLLSGECKNNVCAAFFKNFSPLAEYALTANERTLISRGLQDMLIAAAADSETTVTAERISQLQDIIDIYHVPVKAESPILEIVKNLALQDAKVAKPLLERFYKAGIGRRELFRVNLKFRCDQAACLNALRHDPSALDIAMLADIVTNSESRFDSFFCKLGVYFNQDEDFIVHLKSLLNENIISIKNTNCKTATLARSVARLWYNQFETELCKLDAAGDDQSKFAASLRACAHIARPRINLLQWGWGKAGVKAIATQAMRSRRVDRAGIIRLLASEKRTVRVAVALCIRSESELLLESLASAAKLHPVVALRTALSYFRHFGTNSNTKVWDCIKPLVSSVDLTSRERLRQLLVKTEWIPVSIKPDYCATLYLVMDKISNSISAQLLCDLCMMLPKIDEDIIENILLHLLQKTPIDADDIPLSLPAIFIRYLMLSKNNQNLDNRFAKIGRAFFERLDSLRSTGDKHIQARLEQIKKNLKYNAAFIDTKYELCPLVIERILAWIQTFMPKEEYFDNYAEIHLTMLYFKAVRQTMKQVPEVFLDLQKQKVECAEAVGFVFGRYIAKEVANLVSTFFDSIIELYAGALVNYLQDYRFRGTVTAKFFESVIKGLWEESVGLQRRLAVHVFKEHQHSINENARKEIQAVMEQDKDVHLIAFAVL</sequence>
<evidence type="ECO:0000313" key="1">
    <source>
        <dbReference type="EMBL" id="PZC75974.1"/>
    </source>
</evidence>
<name>A0A2W1BQQ2_HELAM</name>
<dbReference type="OrthoDB" id="7476497at2759"/>
<dbReference type="EMBL" id="KZ149974">
    <property type="protein sequence ID" value="PZC75974.1"/>
    <property type="molecule type" value="Genomic_DNA"/>
</dbReference>
<reference evidence="1 2" key="1">
    <citation type="journal article" date="2017" name="BMC Biol.">
        <title>Genomic innovations, transcriptional plasticity and gene loss underlying the evolution and divergence of two highly polyphagous and invasive Helicoverpa pest species.</title>
        <authorList>
            <person name="Pearce S.L."/>
            <person name="Clarke D.F."/>
            <person name="East P.D."/>
            <person name="Elfekih S."/>
            <person name="Gordon K.H."/>
            <person name="Jermiin L.S."/>
            <person name="McGaughran A."/>
            <person name="Oakeshott J.G."/>
            <person name="Papanikolaou A."/>
            <person name="Perera O.P."/>
            <person name="Rane R.V."/>
            <person name="Richards S."/>
            <person name="Tay W.T."/>
            <person name="Walsh T.K."/>
            <person name="Anderson A."/>
            <person name="Anderson C.J."/>
            <person name="Asgari S."/>
            <person name="Board P.G."/>
            <person name="Bretschneider A."/>
            <person name="Campbell P.M."/>
            <person name="Chertemps T."/>
            <person name="Christeller J.T."/>
            <person name="Coppin C.W."/>
            <person name="Downes S.J."/>
            <person name="Duan G."/>
            <person name="Farnsworth C.A."/>
            <person name="Good R.T."/>
            <person name="Han L.B."/>
            <person name="Han Y.C."/>
            <person name="Hatje K."/>
            <person name="Horne I."/>
            <person name="Huang Y.P."/>
            <person name="Hughes D.S."/>
            <person name="Jacquin-Joly E."/>
            <person name="James W."/>
            <person name="Jhangiani S."/>
            <person name="Kollmar M."/>
            <person name="Kuwar S.S."/>
            <person name="Li S."/>
            <person name="Liu N.Y."/>
            <person name="Maibeche M.T."/>
            <person name="Miller J.R."/>
            <person name="Montagne N."/>
            <person name="Perry T."/>
            <person name="Qu J."/>
            <person name="Song S.V."/>
            <person name="Sutton G.G."/>
            <person name="Vogel H."/>
            <person name="Walenz B.P."/>
            <person name="Xu W."/>
            <person name="Zhang H.J."/>
            <person name="Zou Z."/>
            <person name="Batterham P."/>
            <person name="Edwards O.R."/>
            <person name="Feyereisen R."/>
            <person name="Gibbs R.A."/>
            <person name="Heckel D.G."/>
            <person name="McGrath A."/>
            <person name="Robin C."/>
            <person name="Scherer S.E."/>
            <person name="Worley K.C."/>
            <person name="Wu Y.D."/>
        </authorList>
    </citation>
    <scope>NUCLEOTIDE SEQUENCE [LARGE SCALE GENOMIC DNA]</scope>
    <source>
        <strain evidence="1">Harm_GR_Male_#8</strain>
        <tissue evidence="1">Whole organism</tissue>
    </source>
</reference>
<gene>
    <name evidence="1" type="primary">HaOG205267</name>
    <name evidence="1" type="ORF">B5X24_HaOG205267</name>
</gene>
<dbReference type="Proteomes" id="UP000249218">
    <property type="component" value="Unassembled WGS sequence"/>
</dbReference>
<protein>
    <submittedName>
        <fullName evidence="1">Uncharacterized protein</fullName>
    </submittedName>
</protein>
<dbReference type="AlphaFoldDB" id="A0A2W1BQQ2"/>
<accession>A0A2W1BQQ2</accession>